<dbReference type="GO" id="GO:0005886">
    <property type="term" value="C:plasma membrane"/>
    <property type="evidence" value="ECO:0007669"/>
    <property type="project" value="UniProtKB-SubCell"/>
</dbReference>
<dbReference type="Gene3D" id="2.20.200.10">
    <property type="entry name" value="Outer membrane efflux proteins (OEP)"/>
    <property type="match status" value="1"/>
</dbReference>
<dbReference type="Proteomes" id="UP000322110">
    <property type="component" value="Unassembled WGS sequence"/>
</dbReference>
<proteinExistence type="inferred from homology"/>
<evidence type="ECO:0000313" key="4">
    <source>
        <dbReference type="EMBL" id="KAA2212389.1"/>
    </source>
</evidence>
<feature type="signal peptide" evidence="2">
    <location>
        <begin position="1"/>
        <end position="20"/>
    </location>
</feature>
<feature type="coiled-coil region" evidence="3">
    <location>
        <begin position="237"/>
        <end position="271"/>
    </location>
</feature>
<keyword evidence="2" id="KW-0812">Transmembrane</keyword>
<comment type="subcellular location">
    <subcellularLocation>
        <location evidence="2">Cell membrane</location>
        <topology evidence="2">Lipid-anchor</topology>
    </subcellularLocation>
</comment>
<protein>
    <submittedName>
        <fullName evidence="4">Efflux transporter outer membrane subunit</fullName>
    </submittedName>
</protein>
<dbReference type="PROSITE" id="PS51257">
    <property type="entry name" value="PROKAR_LIPOPROTEIN"/>
    <property type="match status" value="1"/>
</dbReference>
<comment type="caution">
    <text evidence="4">The sequence shown here is derived from an EMBL/GenBank/DDBJ whole genome shotgun (WGS) entry which is preliminary data.</text>
</comment>
<keyword evidence="2" id="KW-0564">Palmitate</keyword>
<evidence type="ECO:0000313" key="5">
    <source>
        <dbReference type="Proteomes" id="UP000322110"/>
    </source>
</evidence>
<dbReference type="SUPFAM" id="SSF56954">
    <property type="entry name" value="Outer membrane efflux proteins (OEP)"/>
    <property type="match status" value="1"/>
</dbReference>
<dbReference type="Pfam" id="PF02321">
    <property type="entry name" value="OEP"/>
    <property type="match status" value="2"/>
</dbReference>
<feature type="chain" id="PRO_5023155947" evidence="2">
    <location>
        <begin position="21"/>
        <end position="492"/>
    </location>
</feature>
<evidence type="ECO:0000256" key="2">
    <source>
        <dbReference type="RuleBase" id="RU362097"/>
    </source>
</evidence>
<evidence type="ECO:0000256" key="1">
    <source>
        <dbReference type="ARBA" id="ARBA00007613"/>
    </source>
</evidence>
<dbReference type="GO" id="GO:0015562">
    <property type="term" value="F:efflux transmembrane transporter activity"/>
    <property type="evidence" value="ECO:0007669"/>
    <property type="project" value="InterPro"/>
</dbReference>
<dbReference type="PANTHER" id="PTHR30203:SF32">
    <property type="entry name" value="CATION EFFLUX SYSTEM PROTEIN CUSC"/>
    <property type="match status" value="1"/>
</dbReference>
<evidence type="ECO:0000256" key="3">
    <source>
        <dbReference type="SAM" id="Coils"/>
    </source>
</evidence>
<reference evidence="4 5" key="1">
    <citation type="journal article" date="2015" name="Int. J. Syst. Evol. Microbiol.">
        <title>Roseomonas oryzae sp. nov., isolated from paddy rhizosphere soil.</title>
        <authorList>
            <person name="Ramaprasad E.V."/>
            <person name="Sasikala Ch."/>
            <person name="Ramana Ch.V."/>
        </authorList>
    </citation>
    <scope>NUCLEOTIDE SEQUENCE [LARGE SCALE GENOMIC DNA]</scope>
    <source>
        <strain evidence="4 5">KCTC 42542</strain>
    </source>
</reference>
<name>A0A5B2TE05_9PROT</name>
<dbReference type="PANTHER" id="PTHR30203">
    <property type="entry name" value="OUTER MEMBRANE CATION EFFLUX PROTEIN"/>
    <property type="match status" value="1"/>
</dbReference>
<dbReference type="EMBL" id="VUKA01000008">
    <property type="protein sequence ID" value="KAA2212389.1"/>
    <property type="molecule type" value="Genomic_DNA"/>
</dbReference>
<dbReference type="Gene3D" id="1.20.1600.10">
    <property type="entry name" value="Outer membrane efflux proteins (OEP)"/>
    <property type="match status" value="1"/>
</dbReference>
<organism evidence="4 5">
    <name type="scientific">Teichococcus oryzae</name>
    <dbReference type="NCBI Taxonomy" id="1608942"/>
    <lineage>
        <taxon>Bacteria</taxon>
        <taxon>Pseudomonadati</taxon>
        <taxon>Pseudomonadota</taxon>
        <taxon>Alphaproteobacteria</taxon>
        <taxon>Acetobacterales</taxon>
        <taxon>Roseomonadaceae</taxon>
        <taxon>Roseomonas</taxon>
    </lineage>
</organism>
<keyword evidence="2" id="KW-0732">Signal</keyword>
<comment type="similarity">
    <text evidence="1 2">Belongs to the outer membrane factor (OMF) (TC 1.B.17) family.</text>
</comment>
<dbReference type="InterPro" id="IPR003423">
    <property type="entry name" value="OMP_efflux"/>
</dbReference>
<keyword evidence="2" id="KW-0472">Membrane</keyword>
<dbReference type="NCBIfam" id="TIGR01845">
    <property type="entry name" value="outer_NodT"/>
    <property type="match status" value="1"/>
</dbReference>
<sequence>MKTLTLSAFLPRHAPPLALAAALLGGCSLIPDYERPAAPIPAAWPQGEAYRAVSAAPGQATADALAWDEFFLDPGLRQLIDIALRNNRDLRIATLNVAAAEAQFRAQHGTLYPDVGASGAASYQQVPADLTNAGPGRTQPITSRRWSAGVGLTAYELDLFGRLRSLSQSAFESYLGLEETRRAAQISLVAAVAQGYLTVLADRELLELTRRTLESQETSLRLTRAAAAGGTETALTLQQAQSAVETARANLALYTRQLAQAENALAELIGQPLPPDLPVAKGLDAPLMLADVPAGLSSEVLLRRPDVLAAERGLRAANANIGAARAAFFPSITLTGDFGTSGAALSRLFQPGSGAWSFLPQISIPIFTGGINEATLDYARLQKQVEIANYEKAIQGAFREAADALAARGTYDSQLRAQRGLTASFAESYRLSELRFRSGVDNYLTTLVSQRDLYGAQQNLITLRQARLANLVTLYKVLGGGWQQRGMQTAQR</sequence>
<accession>A0A5B2TE05</accession>
<dbReference type="RefSeq" id="WP_149813086.1">
    <property type="nucleotide sequence ID" value="NZ_VUKA01000008.1"/>
</dbReference>
<dbReference type="AlphaFoldDB" id="A0A5B2TE05"/>
<keyword evidence="2" id="KW-1134">Transmembrane beta strand</keyword>
<dbReference type="InterPro" id="IPR010131">
    <property type="entry name" value="MdtP/NodT-like"/>
</dbReference>
<keyword evidence="5" id="KW-1185">Reference proteome</keyword>
<keyword evidence="2" id="KW-0449">Lipoprotein</keyword>
<dbReference type="OrthoDB" id="9783100at2"/>
<keyword evidence="3" id="KW-0175">Coiled coil</keyword>
<gene>
    <name evidence="4" type="ORF">F0Q34_15220</name>
</gene>